<dbReference type="GO" id="GO:0016987">
    <property type="term" value="F:sigma factor activity"/>
    <property type="evidence" value="ECO:0007669"/>
    <property type="project" value="UniProtKB-KW"/>
</dbReference>
<keyword evidence="2" id="KW-0805">Transcription regulation</keyword>
<dbReference type="AlphaFoldDB" id="A0A841HVS9"/>
<dbReference type="NCBIfam" id="TIGR02937">
    <property type="entry name" value="sigma70-ECF"/>
    <property type="match status" value="1"/>
</dbReference>
<dbReference type="InterPro" id="IPR013325">
    <property type="entry name" value="RNA_pol_sigma_r2"/>
</dbReference>
<dbReference type="InterPro" id="IPR013324">
    <property type="entry name" value="RNA_pol_sigma_r3/r4-like"/>
</dbReference>
<dbReference type="InterPro" id="IPR011517">
    <property type="entry name" value="RNA_pol_sigma70_ECF-like"/>
</dbReference>
<feature type="domain" description="RNA polymerase sigma-70 ECF-like HTH" evidence="5">
    <location>
        <begin position="2"/>
        <end position="186"/>
    </location>
</feature>
<dbReference type="EMBL" id="JACHHZ010000006">
    <property type="protein sequence ID" value="MBB6096018.1"/>
    <property type="molecule type" value="Genomic_DNA"/>
</dbReference>
<evidence type="ECO:0000256" key="2">
    <source>
        <dbReference type="ARBA" id="ARBA00023015"/>
    </source>
</evidence>
<dbReference type="GO" id="GO:0006352">
    <property type="term" value="P:DNA-templated transcription initiation"/>
    <property type="evidence" value="ECO:0007669"/>
    <property type="project" value="InterPro"/>
</dbReference>
<evidence type="ECO:0000259" key="5">
    <source>
        <dbReference type="Pfam" id="PF07638"/>
    </source>
</evidence>
<dbReference type="PANTHER" id="PTHR43133">
    <property type="entry name" value="RNA POLYMERASE ECF-TYPE SIGMA FACTO"/>
    <property type="match status" value="1"/>
</dbReference>
<dbReference type="InterPro" id="IPR014284">
    <property type="entry name" value="RNA_pol_sigma-70_dom"/>
</dbReference>
<gene>
    <name evidence="6" type="ORF">HNQ60_004909</name>
</gene>
<dbReference type="SUPFAM" id="SSF88946">
    <property type="entry name" value="Sigma2 domain of RNA polymerase sigma factors"/>
    <property type="match status" value="1"/>
</dbReference>
<evidence type="ECO:0000313" key="6">
    <source>
        <dbReference type="EMBL" id="MBB6096018.1"/>
    </source>
</evidence>
<keyword evidence="4" id="KW-0804">Transcription</keyword>
<evidence type="ECO:0000256" key="4">
    <source>
        <dbReference type="ARBA" id="ARBA00023163"/>
    </source>
</evidence>
<dbReference type="SUPFAM" id="SSF88659">
    <property type="entry name" value="Sigma3 and sigma4 domains of RNA polymerase sigma factors"/>
    <property type="match status" value="1"/>
</dbReference>
<dbReference type="Proteomes" id="UP000588068">
    <property type="component" value="Unassembled WGS sequence"/>
</dbReference>
<dbReference type="RefSeq" id="WP_221304423.1">
    <property type="nucleotide sequence ID" value="NZ_JACHHZ010000006.1"/>
</dbReference>
<name>A0A841HVS9_9GAMM</name>
<dbReference type="InterPro" id="IPR036388">
    <property type="entry name" value="WH-like_DNA-bd_sf"/>
</dbReference>
<sequence>MTRLLSAWQSGDALALERLTPLIYEELRDRARRYMKNERAGHTLQATAVVHEAFVKLVEMNISWQDRAHFFAVAARQMRRILVDHAKARYRSKRGGTNTTTTGMIDELPMTESMGMGPVTSGDIDVLEIDEALQRLATHNLRLSEIVELHYFGGLTYQELAETLKVSEATIDRDLRLAKAWILRQIRPQRPRDPEGV</sequence>
<accession>A0A841HVS9</accession>
<evidence type="ECO:0000313" key="7">
    <source>
        <dbReference type="Proteomes" id="UP000588068"/>
    </source>
</evidence>
<evidence type="ECO:0000256" key="1">
    <source>
        <dbReference type="ARBA" id="ARBA00010641"/>
    </source>
</evidence>
<dbReference type="Gene3D" id="1.10.10.10">
    <property type="entry name" value="Winged helix-like DNA-binding domain superfamily/Winged helix DNA-binding domain"/>
    <property type="match status" value="1"/>
</dbReference>
<dbReference type="InterPro" id="IPR053812">
    <property type="entry name" value="HTH_Sigma70_ECF-like"/>
</dbReference>
<comment type="similarity">
    <text evidence="1">Belongs to the sigma-70 factor family. ECF subfamily.</text>
</comment>
<keyword evidence="7" id="KW-1185">Reference proteome</keyword>
<protein>
    <submittedName>
        <fullName evidence="6">RNA polymerase sigma factor (TIGR02999 family)</fullName>
    </submittedName>
</protein>
<dbReference type="InterPro" id="IPR039425">
    <property type="entry name" value="RNA_pol_sigma-70-like"/>
</dbReference>
<proteinExistence type="inferred from homology"/>
<dbReference type="NCBIfam" id="TIGR02999">
    <property type="entry name" value="Sig-70_X6"/>
    <property type="match status" value="1"/>
</dbReference>
<reference evidence="6 7" key="1">
    <citation type="submission" date="2020-08" db="EMBL/GenBank/DDBJ databases">
        <title>Genomic Encyclopedia of Type Strains, Phase IV (KMG-IV): sequencing the most valuable type-strain genomes for metagenomic binning, comparative biology and taxonomic classification.</title>
        <authorList>
            <person name="Goeker M."/>
        </authorList>
    </citation>
    <scope>NUCLEOTIDE SEQUENCE [LARGE SCALE GENOMIC DNA]</scope>
    <source>
        <strain evidence="6 7">DSM 26723</strain>
    </source>
</reference>
<organism evidence="6 7">
    <name type="scientific">Povalibacter uvarum</name>
    <dbReference type="NCBI Taxonomy" id="732238"/>
    <lineage>
        <taxon>Bacteria</taxon>
        <taxon>Pseudomonadati</taxon>
        <taxon>Pseudomonadota</taxon>
        <taxon>Gammaproteobacteria</taxon>
        <taxon>Steroidobacterales</taxon>
        <taxon>Steroidobacteraceae</taxon>
        <taxon>Povalibacter</taxon>
    </lineage>
</organism>
<dbReference type="Gene3D" id="1.10.1740.10">
    <property type="match status" value="1"/>
</dbReference>
<comment type="caution">
    <text evidence="6">The sequence shown here is derived from an EMBL/GenBank/DDBJ whole genome shotgun (WGS) entry which is preliminary data.</text>
</comment>
<evidence type="ECO:0000256" key="3">
    <source>
        <dbReference type="ARBA" id="ARBA00023082"/>
    </source>
</evidence>
<dbReference type="Pfam" id="PF07638">
    <property type="entry name" value="Sigma70_ECF"/>
    <property type="match status" value="1"/>
</dbReference>
<dbReference type="PANTHER" id="PTHR43133:SF39">
    <property type="entry name" value="SIMILAR TO RNA POLYMERASE SIGMA-E FACTOR"/>
    <property type="match status" value="1"/>
</dbReference>
<keyword evidence="3" id="KW-0731">Sigma factor</keyword>